<dbReference type="SUPFAM" id="SSF63737">
    <property type="entry name" value="Leukotriene A4 hydrolase N-terminal domain"/>
    <property type="match status" value="1"/>
</dbReference>
<evidence type="ECO:0000256" key="5">
    <source>
        <dbReference type="ARBA" id="ARBA00022723"/>
    </source>
</evidence>
<keyword evidence="9" id="KW-0175">Coiled coil</keyword>
<evidence type="ECO:0000313" key="12">
    <source>
        <dbReference type="EMBL" id="SPC33219.1"/>
    </source>
</evidence>
<dbReference type="InterPro" id="IPR045357">
    <property type="entry name" value="Aminopeptidase_N-like_N"/>
</dbReference>
<organism evidence="12 13">
    <name type="scientific">Candidatus Nitrosocaldus cavascurensis</name>
    <dbReference type="NCBI Taxonomy" id="2058097"/>
    <lineage>
        <taxon>Archaea</taxon>
        <taxon>Nitrososphaerota</taxon>
        <taxon>Nitrososphaeria</taxon>
        <taxon>Candidatus Nitrosocaldales</taxon>
        <taxon>Candidatus Nitrosocaldaceae</taxon>
        <taxon>Candidatus Nitrosocaldus</taxon>
    </lineage>
</organism>
<dbReference type="SUPFAM" id="SSF55486">
    <property type="entry name" value="Metalloproteases ('zincins'), catalytic domain"/>
    <property type="match status" value="1"/>
</dbReference>
<keyword evidence="3 12" id="KW-0031">Aminopeptidase</keyword>
<evidence type="ECO:0000256" key="9">
    <source>
        <dbReference type="SAM" id="Coils"/>
    </source>
</evidence>
<evidence type="ECO:0000256" key="1">
    <source>
        <dbReference type="ARBA" id="ARBA00001947"/>
    </source>
</evidence>
<dbReference type="InterPro" id="IPR050344">
    <property type="entry name" value="Peptidase_M1_aminopeptidases"/>
</dbReference>
<dbReference type="KEGG" id="ncv:NCAV_0019"/>
<dbReference type="PRINTS" id="PR00756">
    <property type="entry name" value="ALADIPTASE"/>
</dbReference>
<dbReference type="GO" id="GO:0042277">
    <property type="term" value="F:peptide binding"/>
    <property type="evidence" value="ECO:0007669"/>
    <property type="project" value="TreeGrafter"/>
</dbReference>
<dbReference type="FunFam" id="1.10.390.10:FF:000013">
    <property type="entry name" value="Aminopeptidase N"/>
    <property type="match status" value="1"/>
</dbReference>
<evidence type="ECO:0000256" key="4">
    <source>
        <dbReference type="ARBA" id="ARBA00022670"/>
    </source>
</evidence>
<evidence type="ECO:0000256" key="6">
    <source>
        <dbReference type="ARBA" id="ARBA00022801"/>
    </source>
</evidence>
<dbReference type="GO" id="GO:0005737">
    <property type="term" value="C:cytoplasm"/>
    <property type="evidence" value="ECO:0007669"/>
    <property type="project" value="TreeGrafter"/>
</dbReference>
<dbReference type="PANTHER" id="PTHR11533">
    <property type="entry name" value="PROTEASE M1 ZINC METALLOPROTEASE"/>
    <property type="match status" value="1"/>
</dbReference>
<dbReference type="InterPro" id="IPR016024">
    <property type="entry name" value="ARM-type_fold"/>
</dbReference>
<evidence type="ECO:0000259" key="11">
    <source>
        <dbReference type="Pfam" id="PF17900"/>
    </source>
</evidence>
<dbReference type="GO" id="GO:0005615">
    <property type="term" value="C:extracellular space"/>
    <property type="evidence" value="ECO:0007669"/>
    <property type="project" value="TreeGrafter"/>
</dbReference>
<evidence type="ECO:0000259" key="10">
    <source>
        <dbReference type="Pfam" id="PF01433"/>
    </source>
</evidence>
<comment type="similarity">
    <text evidence="2">Belongs to the peptidase M1 family.</text>
</comment>
<dbReference type="Pfam" id="PF17900">
    <property type="entry name" value="Peptidase_M1_N"/>
    <property type="match status" value="1"/>
</dbReference>
<evidence type="ECO:0000256" key="2">
    <source>
        <dbReference type="ARBA" id="ARBA00010136"/>
    </source>
</evidence>
<feature type="domain" description="Peptidase M1 membrane alanine aminopeptidase" evidence="10">
    <location>
        <begin position="237"/>
        <end position="445"/>
    </location>
</feature>
<dbReference type="CDD" id="cd09603">
    <property type="entry name" value="M1_APN_like"/>
    <property type="match status" value="1"/>
</dbReference>
<reference evidence="13" key="1">
    <citation type="submission" date="2018-01" db="EMBL/GenBank/DDBJ databases">
        <authorList>
            <person name="Kerou L M."/>
        </authorList>
    </citation>
    <scope>NUCLEOTIDE SEQUENCE [LARGE SCALE GENOMIC DNA]</scope>
    <source>
        <strain evidence="13">SCU2</strain>
    </source>
</reference>
<evidence type="ECO:0000256" key="7">
    <source>
        <dbReference type="ARBA" id="ARBA00022833"/>
    </source>
</evidence>
<dbReference type="GO" id="GO:0016285">
    <property type="term" value="F:alanyl aminopeptidase activity"/>
    <property type="evidence" value="ECO:0007669"/>
    <property type="project" value="UniProtKB-EC"/>
</dbReference>
<sequence length="837" mass="97136">MNRVANNSKRFELPGSKAHYAPSKPFLIKHIRLELKPDLNEGSINAREDIEITANSEKVRSIVLDAAELKIARVMLGEQELNFKHVDERLRIELPRELKEGENVKITIEYSAKPRKGLHFIKPDEHYPKRRLQAWTQGESIYSKYWFVCIDHPDIRFTSEMIVDVPDGFTAVSNGRLVRVEDNGSYKRYHWLEECGHPAYLTSLAIGRFRELRDEYNGVELLYYVPEDMVDYAELSFANTKDMMRFFEEYTGVKYPYSKYAQVTVDDFIYGGMENINATTLTVETLHDKRAHIDFTSDHLVAHELAHQWFGDLVTCRDWQHIWLNESFATYFEALYWLHSRGEDEFNYYIMQYANEYFEEYSKRYARPIVTNVYKHPDDLFDRHAYEKGACVLHMLRCMIGDKQFRRAIKHYLERFRLSNAESEEFRRCCEDATGYSLQEFFEQWLYRAGHPELKIKVDYNHDTSMLNINIAQVQSIDEGKPFIFPLDVHIVSRDGKREEIMLNIEAKEQSMHIPLKYEPMYISIDPLNKLPLKKIVELKIDKHMLIAMLKHGNTVERINAARALANTTMDSDDVINALREAIVSDAFWGVAAEAAKALASIKGEKAYSALTSIVESIKHPKARRAVVRAIGEFAREDSIQLLNRIVQSDESYYVQAEAVLAIGKSKSKKALPYLMGSLQIRSHNEVVRASAMAAFGEVRDEFSIPVLIDHTRLGEHNRVREAATLALSKYAKGNEKVVDHLIQLLRDHWFRVRINAIKALAEAQEQKALRDLEWVASNDIDARVRRVAEEAIITIREATQVPKELAQMREEVERLKGMSRDMMSRLDMLEREIKSS</sequence>
<evidence type="ECO:0000256" key="3">
    <source>
        <dbReference type="ARBA" id="ARBA00022438"/>
    </source>
</evidence>
<accession>A0A2K5ANP0</accession>
<dbReference type="GO" id="GO:0043171">
    <property type="term" value="P:peptide catabolic process"/>
    <property type="evidence" value="ECO:0007669"/>
    <property type="project" value="TreeGrafter"/>
</dbReference>
<dbReference type="GeneID" id="41594125"/>
<protein>
    <submittedName>
        <fullName evidence="12">Putative membrane alanyl aminopeptidase</fullName>
        <ecNumber evidence="12">3.4.11.2</ecNumber>
    </submittedName>
</protein>
<comment type="cofactor">
    <cofactor evidence="1">
        <name>Zn(2+)</name>
        <dbReference type="ChEBI" id="CHEBI:29105"/>
    </cofactor>
</comment>
<feature type="coiled-coil region" evidence="9">
    <location>
        <begin position="806"/>
        <end position="833"/>
    </location>
</feature>
<dbReference type="AlphaFoldDB" id="A0A2K5ANP0"/>
<dbReference type="Gene3D" id="2.60.40.1730">
    <property type="entry name" value="tricorn interacting facor f3 domain"/>
    <property type="match status" value="1"/>
</dbReference>
<dbReference type="InterPro" id="IPR004155">
    <property type="entry name" value="PBS_lyase_HEAT"/>
</dbReference>
<dbReference type="EMBL" id="LT981265">
    <property type="protein sequence ID" value="SPC33219.1"/>
    <property type="molecule type" value="Genomic_DNA"/>
</dbReference>
<dbReference type="Gene3D" id="1.10.390.10">
    <property type="entry name" value="Neutral Protease Domain 2"/>
    <property type="match status" value="1"/>
</dbReference>
<keyword evidence="5" id="KW-0479">Metal-binding</keyword>
<gene>
    <name evidence="12" type="ORF">NCAV_0019</name>
</gene>
<dbReference type="InterPro" id="IPR042097">
    <property type="entry name" value="Aminopeptidase_N-like_N_sf"/>
</dbReference>
<keyword evidence="13" id="KW-1185">Reference proteome</keyword>
<keyword evidence="7" id="KW-0862">Zinc</keyword>
<dbReference type="Proteomes" id="UP000236248">
    <property type="component" value="Chromosome NCAV"/>
</dbReference>
<keyword evidence="8" id="KW-0482">Metalloprotease</keyword>
<dbReference type="SUPFAM" id="SSF48371">
    <property type="entry name" value="ARM repeat"/>
    <property type="match status" value="1"/>
</dbReference>
<feature type="domain" description="Aminopeptidase N-like N-terminal" evidence="11">
    <location>
        <begin position="30"/>
        <end position="201"/>
    </location>
</feature>
<dbReference type="Pfam" id="PF13646">
    <property type="entry name" value="HEAT_2"/>
    <property type="match status" value="3"/>
</dbReference>
<keyword evidence="6 12" id="KW-0378">Hydrolase</keyword>
<dbReference type="SMART" id="SM00567">
    <property type="entry name" value="EZ_HEAT"/>
    <property type="match status" value="7"/>
</dbReference>
<dbReference type="GO" id="GO:0016020">
    <property type="term" value="C:membrane"/>
    <property type="evidence" value="ECO:0007669"/>
    <property type="project" value="TreeGrafter"/>
</dbReference>
<keyword evidence="4" id="KW-0645">Protease</keyword>
<evidence type="ECO:0000256" key="8">
    <source>
        <dbReference type="ARBA" id="ARBA00023049"/>
    </source>
</evidence>
<dbReference type="Pfam" id="PF01433">
    <property type="entry name" value="Peptidase_M1"/>
    <property type="match status" value="1"/>
</dbReference>
<dbReference type="InterPro" id="IPR014782">
    <property type="entry name" value="Peptidase_M1_dom"/>
</dbReference>
<dbReference type="PANTHER" id="PTHR11533:SF174">
    <property type="entry name" value="PUROMYCIN-SENSITIVE AMINOPEPTIDASE-RELATED"/>
    <property type="match status" value="1"/>
</dbReference>
<name>A0A2K5ANP0_9ARCH</name>
<dbReference type="GO" id="GO:0006508">
    <property type="term" value="P:proteolysis"/>
    <property type="evidence" value="ECO:0007669"/>
    <property type="project" value="UniProtKB-KW"/>
</dbReference>
<dbReference type="GO" id="GO:0008270">
    <property type="term" value="F:zinc ion binding"/>
    <property type="evidence" value="ECO:0007669"/>
    <property type="project" value="InterPro"/>
</dbReference>
<dbReference type="InterPro" id="IPR027268">
    <property type="entry name" value="Peptidase_M4/M1_CTD_sf"/>
</dbReference>
<dbReference type="RefSeq" id="WP_103286470.1">
    <property type="nucleotide sequence ID" value="NZ_LT981265.1"/>
</dbReference>
<dbReference type="InterPro" id="IPR001930">
    <property type="entry name" value="Peptidase_M1"/>
</dbReference>
<dbReference type="Gene3D" id="1.25.10.10">
    <property type="entry name" value="Leucine-rich Repeat Variant"/>
    <property type="match status" value="2"/>
</dbReference>
<dbReference type="EC" id="3.4.11.2" evidence="12"/>
<dbReference type="GO" id="GO:0070006">
    <property type="term" value="F:metalloaminopeptidase activity"/>
    <property type="evidence" value="ECO:0007669"/>
    <property type="project" value="TreeGrafter"/>
</dbReference>
<dbReference type="InterPro" id="IPR011989">
    <property type="entry name" value="ARM-like"/>
</dbReference>
<proteinExistence type="inferred from homology"/>
<evidence type="ECO:0000313" key="13">
    <source>
        <dbReference type="Proteomes" id="UP000236248"/>
    </source>
</evidence>